<dbReference type="NCBIfam" id="TIGR03083">
    <property type="entry name" value="maleylpyruvate isomerase family mycothiol-dependent enzyme"/>
    <property type="match status" value="1"/>
</dbReference>
<comment type="caution">
    <text evidence="2">The sequence shown here is derived from an EMBL/GenBank/DDBJ whole genome shotgun (WGS) entry which is preliminary data.</text>
</comment>
<evidence type="ECO:0000313" key="2">
    <source>
        <dbReference type="EMBL" id="MEX3594724.1"/>
    </source>
</evidence>
<keyword evidence="3" id="KW-1185">Reference proteome</keyword>
<gene>
    <name evidence="2" type="ORF">VVR66_08365</name>
</gene>
<proteinExistence type="predicted"/>
<dbReference type="InterPro" id="IPR024344">
    <property type="entry name" value="MDMPI_metal-binding"/>
</dbReference>
<dbReference type="EMBL" id="JAYWLU010000007">
    <property type="protein sequence ID" value="MEX3594724.1"/>
    <property type="molecule type" value="Genomic_DNA"/>
</dbReference>
<feature type="domain" description="Mycothiol-dependent maleylpyruvate isomerase metal-binding" evidence="1">
    <location>
        <begin position="14"/>
        <end position="93"/>
    </location>
</feature>
<dbReference type="InterPro" id="IPR017517">
    <property type="entry name" value="Maleyloyr_isom"/>
</dbReference>
<protein>
    <submittedName>
        <fullName evidence="2">Maleylpyruvate isomerase family mycothiol-dependent enzyme</fullName>
    </submittedName>
</protein>
<organism evidence="2 3">
    <name type="scientific">Kocuria carniphila</name>
    <dbReference type="NCBI Taxonomy" id="262208"/>
    <lineage>
        <taxon>Bacteria</taxon>
        <taxon>Bacillati</taxon>
        <taxon>Actinomycetota</taxon>
        <taxon>Actinomycetes</taxon>
        <taxon>Micrococcales</taxon>
        <taxon>Micrococcaceae</taxon>
        <taxon>Kocuria</taxon>
    </lineage>
</organism>
<evidence type="ECO:0000259" key="1">
    <source>
        <dbReference type="Pfam" id="PF11716"/>
    </source>
</evidence>
<dbReference type="InterPro" id="IPR034660">
    <property type="entry name" value="DinB/YfiT-like"/>
</dbReference>
<dbReference type="RefSeq" id="WP_095797160.1">
    <property type="nucleotide sequence ID" value="NZ_JAYWLU010000007.1"/>
</dbReference>
<keyword evidence="2" id="KW-0413">Isomerase</keyword>
<dbReference type="Gene3D" id="1.20.120.450">
    <property type="entry name" value="dinb family like domain"/>
    <property type="match status" value="1"/>
</dbReference>
<sequence>MNTNGIFARTTRNRREIADVLESLDPVQWGAETLCEGWTVRHMAAHFLQPMLVGFGQFFVTSLRYRGNTAATIDHITRRNAVIEPARLVALLRQHASDEVSPPRVGPMGPFAETCIHLRDIARPLGLAADVRSEDWLDLLPYLTSGKAAASLTTPARIRGLSFRPRGWETSFGAGLEVTGTPEALAMAITGRKAACADLAGSGVDLLSSRG</sequence>
<name>A0ABV3V1X9_9MICC</name>
<dbReference type="GO" id="GO:0016853">
    <property type="term" value="F:isomerase activity"/>
    <property type="evidence" value="ECO:0007669"/>
    <property type="project" value="UniProtKB-KW"/>
</dbReference>
<accession>A0ABV3V1X9</accession>
<evidence type="ECO:0000313" key="3">
    <source>
        <dbReference type="Proteomes" id="UP001558481"/>
    </source>
</evidence>
<dbReference type="Pfam" id="PF11716">
    <property type="entry name" value="MDMPI_N"/>
    <property type="match status" value="1"/>
</dbReference>
<dbReference type="SUPFAM" id="SSF109854">
    <property type="entry name" value="DinB/YfiT-like putative metalloenzymes"/>
    <property type="match status" value="1"/>
</dbReference>
<dbReference type="Proteomes" id="UP001558481">
    <property type="component" value="Unassembled WGS sequence"/>
</dbReference>
<reference evidence="2 3" key="1">
    <citation type="journal article" date="2024" name="Fungal Genet. Biol.">
        <title>The porcine skin microbiome exhibits broad fungal antagonism.</title>
        <authorList>
            <person name="De La Cruz K.F."/>
            <person name="Townsend E.C."/>
            <person name="Alex Cheong J.Z."/>
            <person name="Salamzade R."/>
            <person name="Liu A."/>
            <person name="Sandstrom S."/>
            <person name="Davila E."/>
            <person name="Huang L."/>
            <person name="Xu K.H."/>
            <person name="Wu S.Y."/>
            <person name="Meudt J.J."/>
            <person name="Shanmuganayagam D."/>
            <person name="Gibson A.L.F."/>
            <person name="Kalan L.R."/>
        </authorList>
    </citation>
    <scope>NUCLEOTIDE SEQUENCE [LARGE SCALE GENOMIC DNA]</scope>
    <source>
        <strain evidence="2 3">LK2625</strain>
    </source>
</reference>